<dbReference type="InterPro" id="IPR011032">
    <property type="entry name" value="GroES-like_sf"/>
</dbReference>
<dbReference type="GO" id="GO:0005739">
    <property type="term" value="C:mitochondrion"/>
    <property type="evidence" value="ECO:0007669"/>
    <property type="project" value="TreeGrafter"/>
</dbReference>
<name>A0A4Z2CMM1_SCHJA</name>
<dbReference type="SUPFAM" id="SSF50129">
    <property type="entry name" value="GroES-like"/>
    <property type="match status" value="1"/>
</dbReference>
<dbReference type="InterPro" id="IPR036291">
    <property type="entry name" value="NAD(P)-bd_dom_sf"/>
</dbReference>
<dbReference type="InterPro" id="IPR050700">
    <property type="entry name" value="YIM1/Zinc_Alcohol_DH_Fams"/>
</dbReference>
<evidence type="ECO:0000313" key="3">
    <source>
        <dbReference type="Proteomes" id="UP000311919"/>
    </source>
</evidence>
<comment type="caution">
    <text evidence="2">The sequence shown here is derived from an EMBL/GenBank/DDBJ whole genome shotgun (WGS) entry which is preliminary data.</text>
</comment>
<dbReference type="Pfam" id="PF13602">
    <property type="entry name" value="ADH_zinc_N_2"/>
    <property type="match status" value="1"/>
</dbReference>
<feature type="domain" description="Enoyl reductase (ER)" evidence="1">
    <location>
        <begin position="24"/>
        <end position="394"/>
    </location>
</feature>
<dbReference type="InterPro" id="IPR020843">
    <property type="entry name" value="ER"/>
</dbReference>
<dbReference type="Gene3D" id="3.40.50.720">
    <property type="entry name" value="NAD(P)-binding Rossmann-like Domain"/>
    <property type="match status" value="1"/>
</dbReference>
<protein>
    <submittedName>
        <fullName evidence="2">Reticulon-4-interacting protein 1</fullName>
    </submittedName>
</protein>
<dbReference type="PANTHER" id="PTHR11695">
    <property type="entry name" value="ALCOHOL DEHYDROGENASE RELATED"/>
    <property type="match status" value="1"/>
</dbReference>
<proteinExistence type="predicted"/>
<organism evidence="2 3">
    <name type="scientific">Schistosoma japonicum</name>
    <name type="common">Blood fluke</name>
    <dbReference type="NCBI Taxonomy" id="6182"/>
    <lineage>
        <taxon>Eukaryota</taxon>
        <taxon>Metazoa</taxon>
        <taxon>Spiralia</taxon>
        <taxon>Lophotrochozoa</taxon>
        <taxon>Platyhelminthes</taxon>
        <taxon>Trematoda</taxon>
        <taxon>Digenea</taxon>
        <taxon>Strigeidida</taxon>
        <taxon>Schistosomatoidea</taxon>
        <taxon>Schistosomatidae</taxon>
        <taxon>Schistosoma</taxon>
    </lineage>
</organism>
<dbReference type="PANTHER" id="PTHR11695:SF294">
    <property type="entry name" value="RETICULON-4-INTERACTING PROTEIN 1, MITOCHONDRIAL"/>
    <property type="match status" value="1"/>
</dbReference>
<dbReference type="OrthoDB" id="48317at2759"/>
<dbReference type="AlphaFoldDB" id="A0A4Z2CMM1"/>
<dbReference type="SUPFAM" id="SSF51735">
    <property type="entry name" value="NAD(P)-binding Rossmann-fold domains"/>
    <property type="match status" value="1"/>
</dbReference>
<dbReference type="Proteomes" id="UP000311919">
    <property type="component" value="Unassembled WGS sequence"/>
</dbReference>
<accession>A0A4Z2CMM1</accession>
<dbReference type="EMBL" id="SKCS01000552">
    <property type="protein sequence ID" value="TNN05294.1"/>
    <property type="molecule type" value="Genomic_DNA"/>
</dbReference>
<dbReference type="STRING" id="6182.A0A4Z2CMM1"/>
<gene>
    <name evidence="2" type="ORF">EWB00_009429</name>
</gene>
<dbReference type="SMART" id="SM00829">
    <property type="entry name" value="PKS_ER"/>
    <property type="match status" value="1"/>
</dbReference>
<evidence type="ECO:0000259" key="1">
    <source>
        <dbReference type="SMART" id="SM00829"/>
    </source>
</evidence>
<dbReference type="Gene3D" id="3.90.180.10">
    <property type="entry name" value="Medium-chain alcohol dehydrogenases, catalytic domain"/>
    <property type="match status" value="1"/>
</dbReference>
<sequence length="397" mass="43378">MKLKLPKTISAWQMMNFLRPGVVDIRSELHFTKTRRMPSITRPDQLLIKVKAVSLNPVDSLLVHGYGSSSFNLLRRFASNCGYLGIPDIGTAENADFPFTPGRDFSGATWPFLSTTGSGSLAEYIICPASYVASVPSNVSFVTAAALGYAGLTAWSALVDSGGVRPVSKSPSPPSILITGASGGVGFIAAQLAKLWGWKVHVTCPGDEKAFDLMNSLQVDQVFPYPTKIPTTMKYDLILDCVRPDYLNVTTSFSSSTSNTYLGQSLLFNNLLPQLPSMLSYLNTSSSCARYLVLNPTLLYLTDYWGPFLGIGIGISQLLSINMAATFSLNTSIRNINPIRWVFFKPNSTALQYMLNLISNKQLTIPIDTVFKFSDVPDAFNRLYSKGKRGKLVIEVG</sequence>
<reference evidence="2 3" key="1">
    <citation type="submission" date="2019-03" db="EMBL/GenBank/DDBJ databases">
        <title>An improved genome assembly of the fluke Schistosoma japonicum.</title>
        <authorList>
            <person name="Hu W."/>
            <person name="Luo F."/>
            <person name="Yin M."/>
            <person name="Mo X."/>
            <person name="Sun C."/>
            <person name="Wu Q."/>
            <person name="Zhu B."/>
            <person name="Xiang M."/>
            <person name="Wang J."/>
            <person name="Wang Y."/>
            <person name="Zhang T."/>
            <person name="Xu B."/>
            <person name="Zheng H."/>
            <person name="Feng Z."/>
        </authorList>
    </citation>
    <scope>NUCLEOTIDE SEQUENCE [LARGE SCALE GENOMIC DNA]</scope>
    <source>
        <strain evidence="2">HuSjv2</strain>
        <tissue evidence="2">Worms</tissue>
    </source>
</reference>
<dbReference type="GO" id="GO:0016491">
    <property type="term" value="F:oxidoreductase activity"/>
    <property type="evidence" value="ECO:0007669"/>
    <property type="project" value="InterPro"/>
</dbReference>
<keyword evidence="3" id="KW-1185">Reference proteome</keyword>
<evidence type="ECO:0000313" key="2">
    <source>
        <dbReference type="EMBL" id="TNN05294.1"/>
    </source>
</evidence>